<evidence type="ECO:0000256" key="1">
    <source>
        <dbReference type="SAM" id="MobiDB-lite"/>
    </source>
</evidence>
<dbReference type="Proteomes" id="UP000663846">
    <property type="component" value="Unassembled WGS sequence"/>
</dbReference>
<accession>A0A8H3B4P7</accession>
<proteinExistence type="predicted"/>
<protein>
    <submittedName>
        <fullName evidence="2">Uncharacterized protein</fullName>
    </submittedName>
</protein>
<name>A0A8H3B4P7_9AGAM</name>
<feature type="compositionally biased region" description="Basic and acidic residues" evidence="1">
    <location>
        <begin position="54"/>
        <end position="68"/>
    </location>
</feature>
<evidence type="ECO:0000313" key="3">
    <source>
        <dbReference type="Proteomes" id="UP000663846"/>
    </source>
</evidence>
<feature type="compositionally biased region" description="Basic residues" evidence="1">
    <location>
        <begin position="44"/>
        <end position="53"/>
    </location>
</feature>
<reference evidence="2" key="1">
    <citation type="submission" date="2021-01" db="EMBL/GenBank/DDBJ databases">
        <authorList>
            <person name="Kaushik A."/>
        </authorList>
    </citation>
    <scope>NUCLEOTIDE SEQUENCE</scope>
    <source>
        <strain evidence="2">AG1-1C</strain>
    </source>
</reference>
<comment type="caution">
    <text evidence="2">The sequence shown here is derived from an EMBL/GenBank/DDBJ whole genome shotgun (WGS) entry which is preliminary data.</text>
</comment>
<feature type="region of interest" description="Disordered" evidence="1">
    <location>
        <begin position="19"/>
        <end position="124"/>
    </location>
</feature>
<organism evidence="2 3">
    <name type="scientific">Rhizoctonia solani</name>
    <dbReference type="NCBI Taxonomy" id="456999"/>
    <lineage>
        <taxon>Eukaryota</taxon>
        <taxon>Fungi</taxon>
        <taxon>Dikarya</taxon>
        <taxon>Basidiomycota</taxon>
        <taxon>Agaricomycotina</taxon>
        <taxon>Agaricomycetes</taxon>
        <taxon>Cantharellales</taxon>
        <taxon>Ceratobasidiaceae</taxon>
        <taxon>Rhizoctonia</taxon>
    </lineage>
</organism>
<evidence type="ECO:0000313" key="2">
    <source>
        <dbReference type="EMBL" id="CAE6447676.1"/>
    </source>
</evidence>
<dbReference type="AlphaFoldDB" id="A0A8H3B4P7"/>
<dbReference type="EMBL" id="CAJMWS010000491">
    <property type="protein sequence ID" value="CAE6447676.1"/>
    <property type="molecule type" value="Genomic_DNA"/>
</dbReference>
<feature type="compositionally biased region" description="Polar residues" evidence="1">
    <location>
        <begin position="99"/>
        <end position="111"/>
    </location>
</feature>
<sequence>MVKKFVEDKNEVLLLAAQAIESSEDVRMKRPSRRPNEQPATPRPKNKYSHRSRKLDLAKLAVKQEEKKRRLARRKSRQAEDVVLNTENLRPSDIGGKPNSANSKATSSDTQPAPERPSKRVAFV</sequence>
<gene>
    <name evidence="2" type="ORF">RDB_LOCUS140453</name>
</gene>